<gene>
    <name evidence="2" type="ordered locus">ACIAD0938</name>
</gene>
<evidence type="ECO:0000313" key="2">
    <source>
        <dbReference type="EMBL" id="CAG67833.1"/>
    </source>
</evidence>
<evidence type="ECO:0000256" key="1">
    <source>
        <dbReference type="SAM" id="MobiDB-lite"/>
    </source>
</evidence>
<proteinExistence type="predicted"/>
<dbReference type="AlphaFoldDB" id="Q6FDM5"/>
<sequence>MKLKKDHEGVGNLRLNNHKDKMNGCDKQRNKRAM</sequence>
<dbReference type="EMBL" id="CR543861">
    <property type="protein sequence ID" value="CAG67833.1"/>
    <property type="molecule type" value="Genomic_DNA"/>
</dbReference>
<organism evidence="2 3">
    <name type="scientific">Acinetobacter baylyi (strain ATCC 33305 / BD413 / ADP1)</name>
    <dbReference type="NCBI Taxonomy" id="62977"/>
    <lineage>
        <taxon>Bacteria</taxon>
        <taxon>Pseudomonadati</taxon>
        <taxon>Pseudomonadota</taxon>
        <taxon>Gammaproteobacteria</taxon>
        <taxon>Moraxellales</taxon>
        <taxon>Moraxellaceae</taxon>
        <taxon>Acinetobacter</taxon>
    </lineage>
</organism>
<evidence type="ECO:0000313" key="3">
    <source>
        <dbReference type="Proteomes" id="UP000000430"/>
    </source>
</evidence>
<dbReference type="KEGG" id="aci:ACIAD0938"/>
<reference evidence="2 3" key="1">
    <citation type="journal article" date="2004" name="Nucleic Acids Res.">
        <title>Unique features revealed by the genome sequence of Acinetobacter sp. ADP1, a versatile and naturally transformation competent bacterium.</title>
        <authorList>
            <person name="Barbe V."/>
            <person name="Vallenet D."/>
            <person name="Fonknechten N."/>
            <person name="Kreimeyer A."/>
            <person name="Oztas S."/>
            <person name="Labarre L."/>
            <person name="Cruveiller S."/>
            <person name="Robert C."/>
            <person name="Duprat S."/>
            <person name="Wincker P."/>
            <person name="Ornston L.N."/>
            <person name="Weissenbach J."/>
            <person name="Marliere P."/>
            <person name="Cohen G.N."/>
            <person name="Medigue C."/>
        </authorList>
    </citation>
    <scope>NUCLEOTIDE SEQUENCE [LARGE SCALE GENOMIC DNA]</scope>
    <source>
        <strain evidence="3">ATCC 33305 / BD413 / ADP1</strain>
    </source>
</reference>
<dbReference type="HOGENOM" id="CLU_3371450_0_0_6"/>
<protein>
    <submittedName>
        <fullName evidence="2">Uncharacterized protein</fullName>
    </submittedName>
</protein>
<name>Q6FDM5_ACIAD</name>
<feature type="compositionally biased region" description="Basic and acidic residues" evidence="1">
    <location>
        <begin position="17"/>
        <end position="28"/>
    </location>
</feature>
<feature type="region of interest" description="Disordered" evidence="1">
    <location>
        <begin position="1"/>
        <end position="34"/>
    </location>
</feature>
<accession>Q6FDM5</accession>
<dbReference type="Proteomes" id="UP000000430">
    <property type="component" value="Chromosome"/>
</dbReference>